<feature type="transmembrane region" description="Helical" evidence="1">
    <location>
        <begin position="5"/>
        <end position="23"/>
    </location>
</feature>
<feature type="transmembrane region" description="Helical" evidence="1">
    <location>
        <begin position="29"/>
        <end position="48"/>
    </location>
</feature>
<protein>
    <submittedName>
        <fullName evidence="2">Uncharacterized protein</fullName>
    </submittedName>
</protein>
<keyword evidence="3" id="KW-1185">Reference proteome</keyword>
<dbReference type="RefSeq" id="WP_181418334.1">
    <property type="nucleotide sequence ID" value="NZ_QJTF01000003.1"/>
</dbReference>
<sequence length="52" mass="5874">MKQRFIATGFGAYFFTLFALSWWGNQSEVLIGTFLIASQVWFAAALILRRGA</sequence>
<gene>
    <name evidence="2" type="ORF">C7477_103122</name>
</gene>
<dbReference type="AlphaFoldDB" id="A0A318T5Q4"/>
<evidence type="ECO:0000313" key="3">
    <source>
        <dbReference type="Proteomes" id="UP000247454"/>
    </source>
</evidence>
<proteinExistence type="predicted"/>
<dbReference type="EMBL" id="QJTF01000003">
    <property type="protein sequence ID" value="PYE89614.1"/>
    <property type="molecule type" value="Genomic_DNA"/>
</dbReference>
<accession>A0A318T5Q4</accession>
<name>A0A318T5Q4_9HYPH</name>
<evidence type="ECO:0000256" key="1">
    <source>
        <dbReference type="SAM" id="Phobius"/>
    </source>
</evidence>
<keyword evidence="1" id="KW-0812">Transmembrane</keyword>
<reference evidence="2 3" key="1">
    <citation type="submission" date="2018-06" db="EMBL/GenBank/DDBJ databases">
        <title>Genomic Encyclopedia of Type Strains, Phase III (KMG-III): the genomes of soil and plant-associated and newly described type strains.</title>
        <authorList>
            <person name="Whitman W."/>
        </authorList>
    </citation>
    <scope>NUCLEOTIDE SEQUENCE [LARGE SCALE GENOMIC DNA]</scope>
    <source>
        <strain evidence="2 3">ORS 1419</strain>
    </source>
</reference>
<keyword evidence="1" id="KW-1133">Transmembrane helix</keyword>
<organism evidence="2 3">
    <name type="scientific">Phyllobacterium leguminum</name>
    <dbReference type="NCBI Taxonomy" id="314237"/>
    <lineage>
        <taxon>Bacteria</taxon>
        <taxon>Pseudomonadati</taxon>
        <taxon>Pseudomonadota</taxon>
        <taxon>Alphaproteobacteria</taxon>
        <taxon>Hyphomicrobiales</taxon>
        <taxon>Phyllobacteriaceae</taxon>
        <taxon>Phyllobacterium</taxon>
    </lineage>
</organism>
<evidence type="ECO:0000313" key="2">
    <source>
        <dbReference type="EMBL" id="PYE89614.1"/>
    </source>
</evidence>
<comment type="caution">
    <text evidence="2">The sequence shown here is derived from an EMBL/GenBank/DDBJ whole genome shotgun (WGS) entry which is preliminary data.</text>
</comment>
<keyword evidence="1" id="KW-0472">Membrane</keyword>
<dbReference type="Proteomes" id="UP000247454">
    <property type="component" value="Unassembled WGS sequence"/>
</dbReference>